<sequence length="480" mass="54470">MQLSTYSLTCRQRHLKCDKTGSSCLRCQRSGRQCIPAPTKTEEVTFRHGQNPSLRPKGPPRYGESDLAFPPDQIWVGMPAQVSFEDETDRTAADYHVLPVNPPSASRKDTFKRRSLASTATSTSSHALQPVLSPSDSTPSKALPPQGLDPVNFPFAFDELRDRQKVASFNEAFLLRHFRKTLGPWLDVCDHERHFSLDVVERAPTNPLLLYACLAIAARHLSHTNHNIPPNTADGYHERCIGILLPVLENKEIEISIDILLASTVILRFFEQISYIQFALAYQKPLRLTLSPFGERLYLLWQHTSSQKDRDWTHKAIWLLAETINHCYGVNPSLEMEVVGWSTLKRRIHAWDLEKPDSFRPLHYSAADPRVGRPFPVVWFTKSLHGMSKTLGNIDDLAVDVPSSDRSTAYFLSILFGIALSVDDEISLRVMACHALCACGSWIRDPLAQTCLLDLLRRTEAENGWPWSYMVQKLSQEWRL</sequence>
<organism evidence="8 9">
    <name type="scientific">Aspergillus niger (strain ATCC 1015 / CBS 113.46 / FGSC A1144 / LSHB Ac4 / NCTC 3858a / NRRL 328 / USDA 3528.7)</name>
    <dbReference type="NCBI Taxonomy" id="380704"/>
    <lineage>
        <taxon>Eukaryota</taxon>
        <taxon>Fungi</taxon>
        <taxon>Dikarya</taxon>
        <taxon>Ascomycota</taxon>
        <taxon>Pezizomycotina</taxon>
        <taxon>Eurotiomycetes</taxon>
        <taxon>Eurotiomycetidae</taxon>
        <taxon>Eurotiales</taxon>
        <taxon>Aspergillaceae</taxon>
        <taxon>Aspergillus</taxon>
        <taxon>Aspergillus subgen. Circumdati</taxon>
    </lineage>
</organism>
<feature type="domain" description="Zn(2)-C6 fungal-type" evidence="7">
    <location>
        <begin position="9"/>
        <end position="41"/>
    </location>
</feature>
<accession>G3XUU3</accession>
<evidence type="ECO:0000259" key="7">
    <source>
        <dbReference type="Pfam" id="PF00172"/>
    </source>
</evidence>
<dbReference type="Proteomes" id="UP000009038">
    <property type="component" value="Unassembled WGS sequence"/>
</dbReference>
<evidence type="ECO:0000256" key="6">
    <source>
        <dbReference type="SAM" id="MobiDB-lite"/>
    </source>
</evidence>
<feature type="compositionally biased region" description="Low complexity" evidence="6">
    <location>
        <begin position="116"/>
        <end position="128"/>
    </location>
</feature>
<dbReference type="OrthoDB" id="4525710at2759"/>
<dbReference type="InterPro" id="IPR036864">
    <property type="entry name" value="Zn2-C6_fun-type_DNA-bd_sf"/>
</dbReference>
<dbReference type="GO" id="GO:0008270">
    <property type="term" value="F:zinc ion binding"/>
    <property type="evidence" value="ECO:0007669"/>
    <property type="project" value="InterPro"/>
</dbReference>
<dbReference type="AlphaFoldDB" id="G3XUU3"/>
<keyword evidence="5" id="KW-0539">Nucleus</keyword>
<dbReference type="Pfam" id="PF00172">
    <property type="entry name" value="Zn_clus"/>
    <property type="match status" value="1"/>
</dbReference>
<reference evidence="8 9" key="1">
    <citation type="journal article" date="2011" name="Genome Res.">
        <title>Comparative genomics of citric-acid-producing Aspergillus niger ATCC 1015 versus enzyme-producing CBS 513.88.</title>
        <authorList>
            <person name="Andersen M.R."/>
            <person name="Salazar M.P."/>
            <person name="Schaap P.J."/>
            <person name="van de Vondervoort P.J."/>
            <person name="Culley D."/>
            <person name="Thykaer J."/>
            <person name="Frisvad J.C."/>
            <person name="Nielsen K.F."/>
            <person name="Albang R."/>
            <person name="Albermann K."/>
            <person name="Berka R.M."/>
            <person name="Braus G.H."/>
            <person name="Braus-Stromeyer S.A."/>
            <person name="Corrochano L.M."/>
            <person name="Dai Z."/>
            <person name="van Dijck P.W."/>
            <person name="Hofmann G."/>
            <person name="Lasure L.L."/>
            <person name="Magnuson J.K."/>
            <person name="Menke H."/>
            <person name="Meijer M."/>
            <person name="Meijer S.L."/>
            <person name="Nielsen J.B."/>
            <person name="Nielsen M.L."/>
            <person name="van Ooyen A.J."/>
            <person name="Pel H.J."/>
            <person name="Poulsen L."/>
            <person name="Samson R.A."/>
            <person name="Stam H."/>
            <person name="Tsang A."/>
            <person name="van den Brink J.M."/>
            <person name="Atkins A."/>
            <person name="Aerts A."/>
            <person name="Shapiro H."/>
            <person name="Pangilinan J."/>
            <person name="Salamov A."/>
            <person name="Lou Y."/>
            <person name="Lindquist E."/>
            <person name="Lucas S."/>
            <person name="Grimwood J."/>
            <person name="Grigoriev I.V."/>
            <person name="Kubicek C.P."/>
            <person name="Martinez D."/>
            <person name="van Peij N.N."/>
            <person name="Roubos J.A."/>
            <person name="Nielsen J."/>
            <person name="Baker S.E."/>
        </authorList>
    </citation>
    <scope>NUCLEOTIDE SEQUENCE [LARGE SCALE GENOMIC DNA]</scope>
    <source>
        <strain evidence="9">ATCC 1015 / CBS 113.46 / FGSC A1144 / LSHB Ac4 / NCTC 3858a / NRRL 328 / USDA 3528.7</strain>
    </source>
</reference>
<dbReference type="SUPFAM" id="SSF57701">
    <property type="entry name" value="Zn2/Cys6 DNA-binding domain"/>
    <property type="match status" value="1"/>
</dbReference>
<dbReference type="EMBL" id="ACJE01000005">
    <property type="protein sequence ID" value="EHA25921.1"/>
    <property type="molecule type" value="Genomic_DNA"/>
</dbReference>
<comment type="caution">
    <text evidence="8">The sequence shown here is derived from an EMBL/GenBank/DDBJ whole genome shotgun (WGS) entry which is preliminary data.</text>
</comment>
<dbReference type="GO" id="GO:0000976">
    <property type="term" value="F:transcription cis-regulatory region binding"/>
    <property type="evidence" value="ECO:0007669"/>
    <property type="project" value="TreeGrafter"/>
</dbReference>
<keyword evidence="2" id="KW-0805">Transcription regulation</keyword>
<feature type="region of interest" description="Disordered" evidence="6">
    <location>
        <begin position="46"/>
        <end position="65"/>
    </location>
</feature>
<dbReference type="PANTHER" id="PTHR37534:SF25">
    <property type="entry name" value="ZN(II)2CYS6 TRANSCRIPTION FACTOR (EUROFUNG)"/>
    <property type="match status" value="1"/>
</dbReference>
<proteinExistence type="predicted"/>
<dbReference type="Gene3D" id="4.10.240.10">
    <property type="entry name" value="Zn(2)-C6 fungal-type DNA-binding domain"/>
    <property type="match status" value="1"/>
</dbReference>
<feature type="region of interest" description="Disordered" evidence="6">
    <location>
        <begin position="93"/>
        <end position="145"/>
    </location>
</feature>
<dbReference type="Pfam" id="PF11951">
    <property type="entry name" value="Fungal_trans_2"/>
    <property type="match status" value="1"/>
</dbReference>
<keyword evidence="4" id="KW-0804">Transcription</keyword>
<evidence type="ECO:0000256" key="3">
    <source>
        <dbReference type="ARBA" id="ARBA00023125"/>
    </source>
</evidence>
<feature type="non-terminal residue" evidence="8">
    <location>
        <position position="480"/>
    </location>
</feature>
<dbReference type="InterPro" id="IPR001138">
    <property type="entry name" value="Zn2Cys6_DnaBD"/>
</dbReference>
<comment type="subcellular location">
    <subcellularLocation>
        <location evidence="1">Nucleus</location>
    </subcellularLocation>
</comment>
<dbReference type="PANTHER" id="PTHR37534">
    <property type="entry name" value="TRANSCRIPTIONAL ACTIVATOR PROTEIN UGA3"/>
    <property type="match status" value="1"/>
</dbReference>
<evidence type="ECO:0000256" key="4">
    <source>
        <dbReference type="ARBA" id="ARBA00023163"/>
    </source>
</evidence>
<dbReference type="GO" id="GO:0005634">
    <property type="term" value="C:nucleus"/>
    <property type="evidence" value="ECO:0007669"/>
    <property type="project" value="UniProtKB-SubCell"/>
</dbReference>
<evidence type="ECO:0000256" key="5">
    <source>
        <dbReference type="ARBA" id="ARBA00023242"/>
    </source>
</evidence>
<evidence type="ECO:0000256" key="1">
    <source>
        <dbReference type="ARBA" id="ARBA00004123"/>
    </source>
</evidence>
<keyword evidence="3" id="KW-0238">DNA-binding</keyword>
<evidence type="ECO:0000256" key="2">
    <source>
        <dbReference type="ARBA" id="ARBA00023015"/>
    </source>
</evidence>
<dbReference type="InterPro" id="IPR021858">
    <property type="entry name" value="Fun_TF"/>
</dbReference>
<gene>
    <name evidence="8" type="ORF">ASPNIDRAFT_189440</name>
</gene>
<protein>
    <recommendedName>
        <fullName evidence="7">Zn(2)-C6 fungal-type domain-containing protein</fullName>
    </recommendedName>
</protein>
<dbReference type="GO" id="GO:0045944">
    <property type="term" value="P:positive regulation of transcription by RNA polymerase II"/>
    <property type="evidence" value="ECO:0007669"/>
    <property type="project" value="TreeGrafter"/>
</dbReference>
<dbReference type="CDD" id="cd00067">
    <property type="entry name" value="GAL4"/>
    <property type="match status" value="1"/>
</dbReference>
<dbReference type="GO" id="GO:0000981">
    <property type="term" value="F:DNA-binding transcription factor activity, RNA polymerase II-specific"/>
    <property type="evidence" value="ECO:0007669"/>
    <property type="project" value="InterPro"/>
</dbReference>
<evidence type="ECO:0000313" key="9">
    <source>
        <dbReference type="Proteomes" id="UP000009038"/>
    </source>
</evidence>
<name>G3XUU3_ASPNA</name>
<evidence type="ECO:0000313" key="8">
    <source>
        <dbReference type="EMBL" id="EHA25921.1"/>
    </source>
</evidence>
<dbReference type="HOGENOM" id="CLU_008719_1_0_1"/>